<evidence type="ECO:0000313" key="2">
    <source>
        <dbReference type="EMBL" id="TRY80464.1"/>
    </source>
</evidence>
<accession>A0A553PRZ8</accession>
<reference evidence="2 3" key="1">
    <citation type="journal article" date="2018" name="Nat. Ecol. Evol.">
        <title>Genomic signatures of mitonuclear coevolution across populations of Tigriopus californicus.</title>
        <authorList>
            <person name="Barreto F.S."/>
            <person name="Watson E.T."/>
            <person name="Lima T.G."/>
            <person name="Willett C.S."/>
            <person name="Edmands S."/>
            <person name="Li W."/>
            <person name="Burton R.S."/>
        </authorList>
    </citation>
    <scope>NUCLEOTIDE SEQUENCE [LARGE SCALE GENOMIC DNA]</scope>
    <source>
        <strain evidence="2 3">San Diego</strain>
    </source>
</reference>
<dbReference type="Proteomes" id="UP000318571">
    <property type="component" value="Chromosome 12"/>
</dbReference>
<organism evidence="2 3">
    <name type="scientific">Tigriopus californicus</name>
    <name type="common">Marine copepod</name>
    <dbReference type="NCBI Taxonomy" id="6832"/>
    <lineage>
        <taxon>Eukaryota</taxon>
        <taxon>Metazoa</taxon>
        <taxon>Ecdysozoa</taxon>
        <taxon>Arthropoda</taxon>
        <taxon>Crustacea</taxon>
        <taxon>Multicrustacea</taxon>
        <taxon>Hexanauplia</taxon>
        <taxon>Copepoda</taxon>
        <taxon>Harpacticoida</taxon>
        <taxon>Harpacticidae</taxon>
        <taxon>Tigriopus</taxon>
    </lineage>
</organism>
<keyword evidence="1" id="KW-0732">Signal</keyword>
<name>A0A553PRZ8_TIGCA</name>
<sequence>MFVKWSPLFFATTLMLLVLNPSETEAKRPASRKRYDMFWYGPVSNPDDCLAHDRSRDLVLKRKMFQDPSDLCTQRDERMCVCLRKVNRFKRRQELYQDLEHDFYFSCSTCHYTSNFSNKQFFITFE</sequence>
<proteinExistence type="predicted"/>
<feature type="signal peptide" evidence="1">
    <location>
        <begin position="1"/>
        <end position="26"/>
    </location>
</feature>
<evidence type="ECO:0000256" key="1">
    <source>
        <dbReference type="SAM" id="SignalP"/>
    </source>
</evidence>
<evidence type="ECO:0000313" key="3">
    <source>
        <dbReference type="Proteomes" id="UP000318571"/>
    </source>
</evidence>
<gene>
    <name evidence="2" type="ORF">TCAL_10486</name>
</gene>
<protein>
    <submittedName>
        <fullName evidence="2">Uncharacterized protein</fullName>
    </submittedName>
</protein>
<dbReference type="EMBL" id="VCGU01000001">
    <property type="protein sequence ID" value="TRY80464.1"/>
    <property type="molecule type" value="Genomic_DNA"/>
</dbReference>
<comment type="caution">
    <text evidence="2">The sequence shown here is derived from an EMBL/GenBank/DDBJ whole genome shotgun (WGS) entry which is preliminary data.</text>
</comment>
<feature type="chain" id="PRO_5022173417" evidence="1">
    <location>
        <begin position="27"/>
        <end position="126"/>
    </location>
</feature>
<dbReference type="AlphaFoldDB" id="A0A553PRZ8"/>
<keyword evidence="3" id="KW-1185">Reference proteome</keyword>